<keyword evidence="1" id="KW-0472">Membrane</keyword>
<feature type="transmembrane region" description="Helical" evidence="1">
    <location>
        <begin position="122"/>
        <end position="142"/>
    </location>
</feature>
<comment type="caution">
    <text evidence="2">The sequence shown here is derived from an EMBL/GenBank/DDBJ whole genome shotgun (WGS) entry which is preliminary data.</text>
</comment>
<feature type="transmembrane region" description="Helical" evidence="1">
    <location>
        <begin position="100"/>
        <end position="116"/>
    </location>
</feature>
<gene>
    <name evidence="2" type="ORF">ACFSDX_22325</name>
</gene>
<keyword evidence="1" id="KW-0812">Transmembrane</keyword>
<name>A0ABW4R1D3_9BACT</name>
<sequence length="160" mass="18028">MHLLVYLRRQYSSPLPPTALLRRLEHTVPPRPAGFFWWLGIRYLPCWGEVVPSNQSFRARMRWGRSSGVVVRGRWLAAPTSVPLAGTVVQLTVRATVSELLASFCFLAIAAGGIRLSRPADVLIPLLLPGVMALFWTGLFWLDIRRAERYFGQALLLTKT</sequence>
<reference evidence="3" key="1">
    <citation type="journal article" date="2019" name="Int. J. Syst. Evol. Microbiol.">
        <title>The Global Catalogue of Microorganisms (GCM) 10K type strain sequencing project: providing services to taxonomists for standard genome sequencing and annotation.</title>
        <authorList>
            <consortium name="The Broad Institute Genomics Platform"/>
            <consortium name="The Broad Institute Genome Sequencing Center for Infectious Disease"/>
            <person name="Wu L."/>
            <person name="Ma J."/>
        </authorList>
    </citation>
    <scope>NUCLEOTIDE SEQUENCE [LARGE SCALE GENOMIC DNA]</scope>
    <source>
        <strain evidence="3">CGMCC 1.15795</strain>
    </source>
</reference>
<keyword evidence="3" id="KW-1185">Reference proteome</keyword>
<accession>A0ABW4R1D3</accession>
<dbReference type="Proteomes" id="UP001597197">
    <property type="component" value="Unassembled WGS sequence"/>
</dbReference>
<keyword evidence="1" id="KW-1133">Transmembrane helix</keyword>
<proteinExistence type="predicted"/>
<evidence type="ECO:0000313" key="3">
    <source>
        <dbReference type="Proteomes" id="UP001597197"/>
    </source>
</evidence>
<protein>
    <submittedName>
        <fullName evidence="2">Uncharacterized protein</fullName>
    </submittedName>
</protein>
<evidence type="ECO:0000313" key="2">
    <source>
        <dbReference type="EMBL" id="MFD1875186.1"/>
    </source>
</evidence>
<dbReference type="RefSeq" id="WP_382317638.1">
    <property type="nucleotide sequence ID" value="NZ_JBHUFD010000018.1"/>
</dbReference>
<dbReference type="EMBL" id="JBHUFD010000018">
    <property type="protein sequence ID" value="MFD1875186.1"/>
    <property type="molecule type" value="Genomic_DNA"/>
</dbReference>
<organism evidence="2 3">
    <name type="scientific">Hymenobacter bucti</name>
    <dbReference type="NCBI Taxonomy" id="1844114"/>
    <lineage>
        <taxon>Bacteria</taxon>
        <taxon>Pseudomonadati</taxon>
        <taxon>Bacteroidota</taxon>
        <taxon>Cytophagia</taxon>
        <taxon>Cytophagales</taxon>
        <taxon>Hymenobacteraceae</taxon>
        <taxon>Hymenobacter</taxon>
    </lineage>
</organism>
<evidence type="ECO:0000256" key="1">
    <source>
        <dbReference type="SAM" id="Phobius"/>
    </source>
</evidence>